<feature type="non-terminal residue" evidence="2">
    <location>
        <position position="131"/>
    </location>
</feature>
<evidence type="ECO:0000313" key="3">
    <source>
        <dbReference type="Proteomes" id="UP000271974"/>
    </source>
</evidence>
<reference evidence="2 3" key="1">
    <citation type="submission" date="2019-01" db="EMBL/GenBank/DDBJ databases">
        <title>A draft genome assembly of the solar-powered sea slug Elysia chlorotica.</title>
        <authorList>
            <person name="Cai H."/>
            <person name="Li Q."/>
            <person name="Fang X."/>
            <person name="Li J."/>
            <person name="Curtis N.E."/>
            <person name="Altenburger A."/>
            <person name="Shibata T."/>
            <person name="Feng M."/>
            <person name="Maeda T."/>
            <person name="Schwartz J.A."/>
            <person name="Shigenobu S."/>
            <person name="Lundholm N."/>
            <person name="Nishiyama T."/>
            <person name="Yang H."/>
            <person name="Hasebe M."/>
            <person name="Li S."/>
            <person name="Pierce S.K."/>
            <person name="Wang J."/>
        </authorList>
    </citation>
    <scope>NUCLEOTIDE SEQUENCE [LARGE SCALE GENOMIC DNA]</scope>
    <source>
        <strain evidence="2">EC2010</strain>
        <tissue evidence="2">Whole organism of an adult</tissue>
    </source>
</reference>
<evidence type="ECO:0000313" key="2">
    <source>
        <dbReference type="EMBL" id="RUS77941.1"/>
    </source>
</evidence>
<dbReference type="AlphaFoldDB" id="A0A433T8M4"/>
<gene>
    <name evidence="2" type="ORF">EGW08_014287</name>
</gene>
<dbReference type="InterPro" id="IPR022031">
    <property type="entry name" value="Rif1_N"/>
</dbReference>
<name>A0A433T8M4_ELYCH</name>
<dbReference type="Proteomes" id="UP000271974">
    <property type="component" value="Unassembled WGS sequence"/>
</dbReference>
<sequence>MNFTEALKTLESQNCRLQDKANAYQSILSDFQSESTHPGDESLRSESQRLLKLLSRDVVLNAENVVNLCLEIIQHCLKSSFFRSSQSSDSSQLLQALVHCAQKTSSIDVLKSSLDCLSTQDFTSSVLKSQI</sequence>
<dbReference type="Pfam" id="PF12231">
    <property type="entry name" value="Rif1_N"/>
    <property type="match status" value="1"/>
</dbReference>
<dbReference type="EMBL" id="RQTK01000541">
    <property type="protein sequence ID" value="RUS77941.1"/>
    <property type="molecule type" value="Genomic_DNA"/>
</dbReference>
<accession>A0A433T8M4</accession>
<comment type="caution">
    <text evidence="2">The sequence shown here is derived from an EMBL/GenBank/DDBJ whole genome shotgun (WGS) entry which is preliminary data.</text>
</comment>
<keyword evidence="3" id="KW-1185">Reference proteome</keyword>
<organism evidence="2 3">
    <name type="scientific">Elysia chlorotica</name>
    <name type="common">Eastern emerald elysia</name>
    <name type="synonym">Sea slug</name>
    <dbReference type="NCBI Taxonomy" id="188477"/>
    <lineage>
        <taxon>Eukaryota</taxon>
        <taxon>Metazoa</taxon>
        <taxon>Spiralia</taxon>
        <taxon>Lophotrochozoa</taxon>
        <taxon>Mollusca</taxon>
        <taxon>Gastropoda</taxon>
        <taxon>Heterobranchia</taxon>
        <taxon>Euthyneura</taxon>
        <taxon>Panpulmonata</taxon>
        <taxon>Sacoglossa</taxon>
        <taxon>Placobranchoidea</taxon>
        <taxon>Plakobranchidae</taxon>
        <taxon>Elysia</taxon>
    </lineage>
</organism>
<proteinExistence type="predicted"/>
<evidence type="ECO:0000259" key="1">
    <source>
        <dbReference type="Pfam" id="PF12231"/>
    </source>
</evidence>
<feature type="domain" description="Telomere-associated protein Rif1 N-terminal" evidence="1">
    <location>
        <begin position="18"/>
        <end position="129"/>
    </location>
</feature>
<protein>
    <recommendedName>
        <fullName evidence="1">Telomere-associated protein Rif1 N-terminal domain-containing protein</fullName>
    </recommendedName>
</protein>